<dbReference type="KEGG" id="htl:HPTL_1118"/>
<evidence type="ECO:0000256" key="1">
    <source>
        <dbReference type="ARBA" id="ARBA00000200"/>
    </source>
</evidence>
<evidence type="ECO:0000313" key="11">
    <source>
        <dbReference type="EMBL" id="BBD77382.1"/>
    </source>
</evidence>
<evidence type="ECO:0000256" key="5">
    <source>
        <dbReference type="ARBA" id="ARBA00022723"/>
    </source>
</evidence>
<evidence type="ECO:0000259" key="10">
    <source>
        <dbReference type="Pfam" id="PF02542"/>
    </source>
</evidence>
<dbReference type="InterPro" id="IPR020555">
    <property type="entry name" value="MECDP_synthase_CS"/>
</dbReference>
<comment type="caution">
    <text evidence="8">Lacks conserved residue(s) required for the propagation of feature annotation.</text>
</comment>
<organism evidence="11 12">
    <name type="scientific">Hydrogenophilus thermoluteolus</name>
    <name type="common">Pseudomonas hydrogenothermophila</name>
    <dbReference type="NCBI Taxonomy" id="297"/>
    <lineage>
        <taxon>Bacteria</taxon>
        <taxon>Pseudomonadati</taxon>
        <taxon>Pseudomonadota</taxon>
        <taxon>Hydrogenophilia</taxon>
        <taxon>Hydrogenophilales</taxon>
        <taxon>Hydrogenophilaceae</taxon>
        <taxon>Hydrogenophilus</taxon>
    </lineage>
</organism>
<evidence type="ECO:0000256" key="2">
    <source>
        <dbReference type="ARBA" id="ARBA00004709"/>
    </source>
</evidence>
<keyword evidence="6 8" id="KW-0414">Isoprene biosynthesis</keyword>
<dbReference type="InterPro" id="IPR003526">
    <property type="entry name" value="MECDP_synthase"/>
</dbReference>
<dbReference type="PANTHER" id="PTHR43181">
    <property type="entry name" value="2-C-METHYL-D-ERYTHRITOL 2,4-CYCLODIPHOSPHATE SYNTHASE, CHLOROPLASTIC"/>
    <property type="match status" value="1"/>
</dbReference>
<feature type="domain" description="2-C-methyl-D-erythritol 2,4-cyclodiphosphate synthase" evidence="10">
    <location>
        <begin position="19"/>
        <end position="172"/>
    </location>
</feature>
<name>A0A2Z6DYJ5_HYDTE</name>
<feature type="binding site" evidence="8">
    <location>
        <position position="28"/>
    </location>
    <ligand>
        <name>a divalent metal cation</name>
        <dbReference type="ChEBI" id="CHEBI:60240"/>
    </ligand>
</feature>
<feature type="binding site" evidence="8">
    <location>
        <position position="60"/>
    </location>
    <ligand>
        <name>a divalent metal cation</name>
        <dbReference type="ChEBI" id="CHEBI:60240"/>
    </ligand>
</feature>
<protein>
    <recommendedName>
        <fullName evidence="4 8">2-C-methyl-D-erythritol 2,4-cyclodiphosphate synthase</fullName>
        <shortName evidence="8">MECDP-synthase</shortName>
        <shortName evidence="8">MECPP-synthase</shortName>
        <shortName evidence="8">MECPS</shortName>
        <ecNumber evidence="4 8">4.6.1.12</ecNumber>
    </recommendedName>
</protein>
<feature type="binding site" evidence="8">
    <location>
        <begin position="74"/>
        <end position="76"/>
    </location>
    <ligand>
        <name>4-CDP-2-C-methyl-D-erythritol 2-phosphate</name>
        <dbReference type="ChEBI" id="CHEBI:57919"/>
    </ligand>
</feature>
<comment type="subunit">
    <text evidence="8">Homotrimer.</text>
</comment>
<dbReference type="CDD" id="cd00554">
    <property type="entry name" value="MECDP_synthase"/>
    <property type="match status" value="1"/>
</dbReference>
<dbReference type="FunFam" id="3.30.1330.50:FF:000003">
    <property type="entry name" value="2-C-methyl-D-erythritol 2,4-cyclodiphosphate synthase"/>
    <property type="match status" value="1"/>
</dbReference>
<dbReference type="InterPro" id="IPR036571">
    <property type="entry name" value="MECDP_synthase_sf"/>
</dbReference>
<keyword evidence="5 8" id="KW-0479">Metal-binding</keyword>
<feature type="binding site" evidence="8">
    <location>
        <position position="160"/>
    </location>
    <ligand>
        <name>4-CDP-2-C-methyl-D-erythritol 2-phosphate</name>
        <dbReference type="ChEBI" id="CHEBI:57919"/>
    </ligand>
</feature>
<sequence>MSDNPKTNREARPVHAPPFRVGIGYDVHALVPGRQCVIGGVVIPAPFGLKGHSDADVLAHAITDAVLGAAALGDIGALFPDDDPRWQGADSLVLLTQAWRRVAALGWQLANLDAVVICERPKILPYVATMKARLAAALDCDTEQIQIKGKTHEKLGALGRGEGIAAQAVVLLWRTP</sequence>
<keyword evidence="7 8" id="KW-0456">Lyase</keyword>
<dbReference type="RefSeq" id="WP_119335122.1">
    <property type="nucleotide sequence ID" value="NZ_AP018558.1"/>
</dbReference>
<evidence type="ECO:0000256" key="8">
    <source>
        <dbReference type="HAMAP-Rule" id="MF_00107"/>
    </source>
</evidence>
<feature type="binding site" evidence="8">
    <location>
        <begin position="52"/>
        <end position="53"/>
    </location>
    <ligand>
        <name>4-CDP-2-C-methyl-D-erythritol 2-phosphate</name>
        <dbReference type="ChEBI" id="CHEBI:57919"/>
    </ligand>
</feature>
<comment type="cofactor">
    <cofactor evidence="8">
        <name>a divalent metal cation</name>
        <dbReference type="ChEBI" id="CHEBI:60240"/>
    </cofactor>
    <text evidence="8">Binds 1 divalent metal cation per subunit.</text>
</comment>
<comment type="similarity">
    <text evidence="3 8 9">Belongs to the IspF family.</text>
</comment>
<dbReference type="HAMAP" id="MF_00107">
    <property type="entry name" value="IspF"/>
    <property type="match status" value="1"/>
</dbReference>
<evidence type="ECO:0000313" key="12">
    <source>
        <dbReference type="Proteomes" id="UP000262004"/>
    </source>
</evidence>
<dbReference type="SUPFAM" id="SSF69765">
    <property type="entry name" value="IpsF-like"/>
    <property type="match status" value="1"/>
</dbReference>
<dbReference type="GO" id="GO:0008685">
    <property type="term" value="F:2-C-methyl-D-erythritol 2,4-cyclodiphosphate synthase activity"/>
    <property type="evidence" value="ECO:0007669"/>
    <property type="project" value="UniProtKB-UniRule"/>
</dbReference>
<dbReference type="GO" id="GO:0046872">
    <property type="term" value="F:metal ion binding"/>
    <property type="evidence" value="ECO:0007669"/>
    <property type="project" value="UniProtKB-KW"/>
</dbReference>
<dbReference type="Pfam" id="PF02542">
    <property type="entry name" value="YgbB"/>
    <property type="match status" value="1"/>
</dbReference>
<keyword evidence="12" id="KW-1185">Reference proteome</keyword>
<comment type="function">
    <text evidence="8">Involved in the biosynthesis of isopentenyl diphosphate (IPP) and dimethylallyl diphosphate (DMAPP), two major building blocks of isoprenoid compounds. Catalyzes the conversion of 4-diphosphocytidyl-2-C-methyl-D-erythritol 2-phosphate (CDP-ME2P) to 2-C-methyl-D-erythritol 2,4-cyclodiphosphate (ME-CPP) with a corresponding release of cytidine 5-monophosphate (CMP).</text>
</comment>
<gene>
    <name evidence="8" type="primary">ispF</name>
    <name evidence="11" type="ORF">HPTL_1118</name>
</gene>
<comment type="pathway">
    <text evidence="2 8">Isoprenoid biosynthesis; isopentenyl diphosphate biosynthesis via DXP pathway; isopentenyl diphosphate from 1-deoxy-D-xylulose 5-phosphate: step 4/6.</text>
</comment>
<dbReference type="EC" id="4.6.1.12" evidence="4 8"/>
<feature type="binding site" evidence="8">
    <location>
        <begin position="79"/>
        <end position="83"/>
    </location>
    <ligand>
        <name>4-CDP-2-C-methyl-D-erythritol 2-phosphate</name>
        <dbReference type="ChEBI" id="CHEBI:57919"/>
    </ligand>
</feature>
<dbReference type="PROSITE" id="PS01350">
    <property type="entry name" value="ISPF"/>
    <property type="match status" value="1"/>
</dbReference>
<feature type="binding site" evidence="8">
    <location>
        <begin position="26"/>
        <end position="28"/>
    </location>
    <ligand>
        <name>4-CDP-2-C-methyl-D-erythritol 2-phosphate</name>
        <dbReference type="ChEBI" id="CHEBI:57919"/>
    </ligand>
</feature>
<dbReference type="AlphaFoldDB" id="A0A2Z6DYJ5"/>
<evidence type="ECO:0000256" key="7">
    <source>
        <dbReference type="ARBA" id="ARBA00023239"/>
    </source>
</evidence>
<feature type="site" description="Transition state stabilizer" evidence="8">
    <location>
        <position position="151"/>
    </location>
</feature>
<evidence type="ECO:0000256" key="6">
    <source>
        <dbReference type="ARBA" id="ARBA00023229"/>
    </source>
</evidence>
<evidence type="ECO:0000256" key="3">
    <source>
        <dbReference type="ARBA" id="ARBA00008480"/>
    </source>
</evidence>
<comment type="catalytic activity">
    <reaction evidence="1 8 9">
        <text>4-CDP-2-C-methyl-D-erythritol 2-phosphate = 2-C-methyl-D-erythritol 2,4-cyclic diphosphate + CMP</text>
        <dbReference type="Rhea" id="RHEA:23864"/>
        <dbReference type="ChEBI" id="CHEBI:57919"/>
        <dbReference type="ChEBI" id="CHEBI:58483"/>
        <dbReference type="ChEBI" id="CHEBI:60377"/>
        <dbReference type="EC" id="4.6.1.12"/>
    </reaction>
</comment>
<evidence type="ECO:0000256" key="4">
    <source>
        <dbReference type="ARBA" id="ARBA00012579"/>
    </source>
</evidence>
<dbReference type="GO" id="GO:0016114">
    <property type="term" value="P:terpenoid biosynthetic process"/>
    <property type="evidence" value="ECO:0007669"/>
    <property type="project" value="InterPro"/>
</dbReference>
<dbReference type="Proteomes" id="UP000262004">
    <property type="component" value="Chromosome"/>
</dbReference>
<dbReference type="OrthoDB" id="9804336at2"/>
<accession>A0A2Z6DYJ5</accession>
<reference evidence="11 12" key="1">
    <citation type="submission" date="2018-04" db="EMBL/GenBank/DDBJ databases">
        <title>Complete genome sequence of Hydrogenophilus thermoluteolus TH-1.</title>
        <authorList>
            <person name="Arai H."/>
        </authorList>
    </citation>
    <scope>NUCLEOTIDE SEQUENCE [LARGE SCALE GENOMIC DNA]</scope>
    <source>
        <strain evidence="11 12">TH-1</strain>
    </source>
</reference>
<dbReference type="EMBL" id="AP018558">
    <property type="protein sequence ID" value="BBD77382.1"/>
    <property type="molecule type" value="Genomic_DNA"/>
</dbReference>
<feature type="binding site" evidence="8">
    <location>
        <position position="26"/>
    </location>
    <ligand>
        <name>a divalent metal cation</name>
        <dbReference type="ChEBI" id="CHEBI:60240"/>
    </ligand>
</feature>
<dbReference type="UniPathway" id="UPA00056">
    <property type="reaction ID" value="UER00095"/>
</dbReference>
<proteinExistence type="inferred from homology"/>
<evidence type="ECO:0000256" key="9">
    <source>
        <dbReference type="RuleBase" id="RU004395"/>
    </source>
</evidence>
<dbReference type="Gene3D" id="3.30.1330.50">
    <property type="entry name" value="2-C-methyl-D-erythritol 2,4-cyclodiphosphate synthase"/>
    <property type="match status" value="1"/>
</dbReference>
<dbReference type="GO" id="GO:0019288">
    <property type="term" value="P:isopentenyl diphosphate biosynthetic process, methylerythritol 4-phosphate pathway"/>
    <property type="evidence" value="ECO:0007669"/>
    <property type="project" value="UniProtKB-UniRule"/>
</dbReference>
<dbReference type="NCBIfam" id="TIGR00151">
    <property type="entry name" value="ispF"/>
    <property type="match status" value="1"/>
</dbReference>
<dbReference type="PANTHER" id="PTHR43181:SF1">
    <property type="entry name" value="2-C-METHYL-D-ERYTHRITOL 2,4-CYCLODIPHOSPHATE SYNTHASE, CHLOROPLASTIC"/>
    <property type="match status" value="1"/>
</dbReference>
<feature type="site" description="Transition state stabilizer" evidence="8">
    <location>
        <position position="52"/>
    </location>
</feature>